<dbReference type="STRING" id="227084.SAMN05421855_103502"/>
<feature type="transmembrane region" description="Helical" evidence="1">
    <location>
        <begin position="72"/>
        <end position="97"/>
    </location>
</feature>
<organism evidence="2 3">
    <name type="scientific">Ulvibacter litoralis</name>
    <dbReference type="NCBI Taxonomy" id="227084"/>
    <lineage>
        <taxon>Bacteria</taxon>
        <taxon>Pseudomonadati</taxon>
        <taxon>Bacteroidota</taxon>
        <taxon>Flavobacteriia</taxon>
        <taxon>Flavobacteriales</taxon>
        <taxon>Flavobacteriaceae</taxon>
        <taxon>Ulvibacter</taxon>
    </lineage>
</organism>
<feature type="transmembrane region" description="Helical" evidence="1">
    <location>
        <begin position="170"/>
        <end position="186"/>
    </location>
</feature>
<name>A0A1G7H375_9FLAO</name>
<dbReference type="Proteomes" id="UP000199321">
    <property type="component" value="Unassembled WGS sequence"/>
</dbReference>
<evidence type="ECO:0000313" key="3">
    <source>
        <dbReference type="Proteomes" id="UP000199321"/>
    </source>
</evidence>
<keyword evidence="3" id="KW-1185">Reference proteome</keyword>
<feature type="transmembrane region" description="Helical" evidence="1">
    <location>
        <begin position="117"/>
        <end position="139"/>
    </location>
</feature>
<protein>
    <submittedName>
        <fullName evidence="2">Uncharacterized protein</fullName>
    </submittedName>
</protein>
<accession>A0A1G7H375</accession>
<gene>
    <name evidence="2" type="ORF">SAMN05421855_103502</name>
</gene>
<reference evidence="2 3" key="1">
    <citation type="submission" date="2016-10" db="EMBL/GenBank/DDBJ databases">
        <authorList>
            <person name="de Groot N.N."/>
        </authorList>
    </citation>
    <scope>NUCLEOTIDE SEQUENCE [LARGE SCALE GENOMIC DNA]</scope>
    <source>
        <strain evidence="2 3">DSM 16195</strain>
    </source>
</reference>
<dbReference type="RefSeq" id="WP_093144643.1">
    <property type="nucleotide sequence ID" value="NZ_BMWO01000005.1"/>
</dbReference>
<proteinExistence type="predicted"/>
<evidence type="ECO:0000313" key="2">
    <source>
        <dbReference type="EMBL" id="SDE94888.1"/>
    </source>
</evidence>
<evidence type="ECO:0000256" key="1">
    <source>
        <dbReference type="SAM" id="Phobius"/>
    </source>
</evidence>
<keyword evidence="1" id="KW-0472">Membrane</keyword>
<dbReference type="EMBL" id="FNBA01000003">
    <property type="protein sequence ID" value="SDE94888.1"/>
    <property type="molecule type" value="Genomic_DNA"/>
</dbReference>
<keyword evidence="1" id="KW-0812">Transmembrane</keyword>
<sequence length="189" mass="21526">MIEHCNDKRSIAYKVLFLIGLVFFLIGQLILTKGNDFVYEQVPIDFAHWFLLLGVVFLIPQTVSYPTKIFSLIGIPITLIGIVCIIGMCVLDFIWWSFPTTEMRNEFTNHISQVPSIWKPFMTIGPSSKVFNVGLLIVSLNYLKQAKVGIIILLIANLILWHVIPLPFRLVIGYALTLIGFSIIFLRNK</sequence>
<feature type="transmembrane region" description="Helical" evidence="1">
    <location>
        <begin position="146"/>
        <end position="164"/>
    </location>
</feature>
<feature type="transmembrane region" description="Helical" evidence="1">
    <location>
        <begin position="46"/>
        <end position="65"/>
    </location>
</feature>
<dbReference type="OrthoDB" id="7630526at2"/>
<dbReference type="AlphaFoldDB" id="A0A1G7H375"/>
<keyword evidence="1" id="KW-1133">Transmembrane helix</keyword>
<feature type="transmembrane region" description="Helical" evidence="1">
    <location>
        <begin position="12"/>
        <end position="31"/>
    </location>
</feature>